<evidence type="ECO:0000256" key="1">
    <source>
        <dbReference type="ARBA" id="ARBA00022614"/>
    </source>
</evidence>
<dbReference type="PANTHER" id="PTHR23150">
    <property type="entry name" value="SULFATASE MODIFYING FACTOR 1, 2"/>
    <property type="match status" value="1"/>
</dbReference>
<dbReference type="InterPro" id="IPR042095">
    <property type="entry name" value="SUMF_sf"/>
</dbReference>
<evidence type="ECO:0000313" key="5">
    <source>
        <dbReference type="Proteomes" id="UP000003477"/>
    </source>
</evidence>
<dbReference type="Proteomes" id="UP000003477">
    <property type="component" value="Unassembled WGS sequence"/>
</dbReference>
<dbReference type="GO" id="GO:0004674">
    <property type="term" value="F:protein serine/threonine kinase activity"/>
    <property type="evidence" value="ECO:0007669"/>
    <property type="project" value="UniProtKB-KW"/>
</dbReference>
<comment type="caution">
    <text evidence="4">The sequence shown here is derived from an EMBL/GenBank/DDBJ whole genome shotgun (WGS) entry which is preliminary data.</text>
</comment>
<evidence type="ECO:0000259" key="3">
    <source>
        <dbReference type="Pfam" id="PF03781"/>
    </source>
</evidence>
<dbReference type="Pfam" id="PF12799">
    <property type="entry name" value="LRR_4"/>
    <property type="match status" value="1"/>
</dbReference>
<dbReference type="RefSeq" id="WP_007313539.1">
    <property type="nucleotide sequence ID" value="NZ_AESD01001019.1"/>
</dbReference>
<gene>
    <name evidence="4" type="ORF">CWATWH0003_B160</name>
</gene>
<keyword evidence="4" id="KW-0723">Serine/threonine-protein kinase</keyword>
<dbReference type="AlphaFoldDB" id="G5JEH3"/>
<dbReference type="SUPFAM" id="SSF52058">
    <property type="entry name" value="L domain-like"/>
    <property type="match status" value="1"/>
</dbReference>
<dbReference type="Gene3D" id="3.80.10.10">
    <property type="entry name" value="Ribonuclease Inhibitor"/>
    <property type="match status" value="1"/>
</dbReference>
<dbReference type="PATRIC" id="fig|423471.3.peg.5429"/>
<keyword evidence="4" id="KW-0808">Transferase</keyword>
<proteinExistence type="predicted"/>
<dbReference type="Gene3D" id="3.90.1580.10">
    <property type="entry name" value="paralog of FGE (formylglycine-generating enzyme)"/>
    <property type="match status" value="1"/>
</dbReference>
<protein>
    <submittedName>
        <fullName evidence="4">Serine/Threonine protein kinase</fullName>
    </submittedName>
</protein>
<dbReference type="InterPro" id="IPR051043">
    <property type="entry name" value="Sulfatase_Mod_Factor_Kinase"/>
</dbReference>
<dbReference type="InterPro" id="IPR032675">
    <property type="entry name" value="LRR_dom_sf"/>
</dbReference>
<dbReference type="InterPro" id="IPR025875">
    <property type="entry name" value="Leu-rich_rpt_4"/>
</dbReference>
<evidence type="ECO:0000313" key="4">
    <source>
        <dbReference type="EMBL" id="EHJ09416.1"/>
    </source>
</evidence>
<dbReference type="SMART" id="SM00365">
    <property type="entry name" value="LRR_SD22"/>
    <property type="match status" value="5"/>
</dbReference>
<sequence>MLSVKRQLWNKPSKFESQETEHLLLLELSNQDSSNNIYNLEISPFKPQASPERGKITEVILANPELRNIEVNEQRKVIVNKQSIERNFIVFIRVSVFIKHMNDENNGEKEVINLEIKNQQGVSQLKKVFGINYTGSENAAQTFNQEVEAELAQYKQAQNDQNKSIIEEKLETSQPLSINQPSDSSEVGEPIDMLTIKLEELIYSQNGWTPEEVEYIDQEKALNLKTLDLSDPSLTNEDLEGVEQFPNLTKLVVGRNGITELSFINPYQKLEHLTIIGRDLTSCFTRDNEEKPLISLAQFKALRELVLIDAHLSNLEFLKEANLENLKQLTLDHNKITDLEPISEFVGLEYLSASNNQIKSINCLKNLINLKQLILGNNQIGDARHYFRQWKDLKELNLNNNNLTDLRPFRVINTLKVLKISGNPLQSLQPLQGLSKNLEELAIRGITLTDNISEQLTKLPPMQQLETVTVNRKGEEFARNKIGVFVREIPISETVNLPLVSIPAGEYEVEKGDSVEQIMVKDFWMSQTQITQEQWVAVAQLPKIKTDLNPSPSKFQGNQRPVEQVNWHEAQEFCQRLSQETGEEIKLPTEEQWEYACRAGTETPFHFGETLTDKLANYNATSKFAEENPGAYRDQTTDVGSFPPNGFGLYDMHGNVWEWCDSDYDNNNSYKVLRGGSWYDYPSNCRSANRGYSVPGLRDDYIGFRVVVVRRMINPFFFYSFTLYSVNFFLY</sequence>
<accession>G5JEH3</accession>
<dbReference type="InterPro" id="IPR016187">
    <property type="entry name" value="CTDL_fold"/>
</dbReference>
<name>G5JEH3_CROWT</name>
<dbReference type="GO" id="GO:0120147">
    <property type="term" value="F:formylglycine-generating oxidase activity"/>
    <property type="evidence" value="ECO:0007669"/>
    <property type="project" value="TreeGrafter"/>
</dbReference>
<dbReference type="PROSITE" id="PS51450">
    <property type="entry name" value="LRR"/>
    <property type="match status" value="4"/>
</dbReference>
<dbReference type="EMBL" id="AESD01001019">
    <property type="protein sequence ID" value="EHJ09416.1"/>
    <property type="molecule type" value="Genomic_DNA"/>
</dbReference>
<feature type="domain" description="Sulfatase-modifying factor enzyme-like" evidence="3">
    <location>
        <begin position="500"/>
        <end position="707"/>
    </location>
</feature>
<keyword evidence="2" id="KW-0677">Repeat</keyword>
<evidence type="ECO:0000256" key="2">
    <source>
        <dbReference type="ARBA" id="ARBA00022737"/>
    </source>
</evidence>
<keyword evidence="1" id="KW-0433">Leucine-rich repeat</keyword>
<organism evidence="4 5">
    <name type="scientific">Crocosphaera watsonii WH 0003</name>
    <dbReference type="NCBI Taxonomy" id="423471"/>
    <lineage>
        <taxon>Bacteria</taxon>
        <taxon>Bacillati</taxon>
        <taxon>Cyanobacteriota</taxon>
        <taxon>Cyanophyceae</taxon>
        <taxon>Oscillatoriophycideae</taxon>
        <taxon>Chroococcales</taxon>
        <taxon>Aphanothecaceae</taxon>
        <taxon>Crocosphaera</taxon>
    </lineage>
</organism>
<dbReference type="InterPro" id="IPR001611">
    <property type="entry name" value="Leu-rich_rpt"/>
</dbReference>
<reference evidence="4 5" key="1">
    <citation type="journal article" date="2011" name="Front. Microbiol.">
        <title>Two Strains of Crocosphaera watsonii with Highly Conserved Genomes are Distinguished by Strain-Specific Features.</title>
        <authorList>
            <person name="Bench S.R."/>
            <person name="Ilikchyan I.N."/>
            <person name="Tripp H.J."/>
            <person name="Zehr J.P."/>
        </authorList>
    </citation>
    <scope>NUCLEOTIDE SEQUENCE [LARGE SCALE GENOMIC DNA]</scope>
    <source>
        <strain evidence="4 5">WH 0003</strain>
    </source>
</reference>
<dbReference type="PANTHER" id="PTHR23150:SF19">
    <property type="entry name" value="FORMYLGLYCINE-GENERATING ENZYME"/>
    <property type="match status" value="1"/>
</dbReference>
<dbReference type="InterPro" id="IPR005532">
    <property type="entry name" value="SUMF_dom"/>
</dbReference>
<dbReference type="Pfam" id="PF03781">
    <property type="entry name" value="FGE-sulfatase"/>
    <property type="match status" value="1"/>
</dbReference>
<dbReference type="GeneID" id="88769584"/>
<keyword evidence="4" id="KW-0418">Kinase</keyword>
<dbReference type="SUPFAM" id="SSF56436">
    <property type="entry name" value="C-type lectin-like"/>
    <property type="match status" value="1"/>
</dbReference>